<evidence type="ECO:0000256" key="3">
    <source>
        <dbReference type="ARBA" id="ARBA00022737"/>
    </source>
</evidence>
<evidence type="ECO:0000259" key="8">
    <source>
        <dbReference type="Pfam" id="PF00931"/>
    </source>
</evidence>
<dbReference type="PANTHER" id="PTHR36766">
    <property type="entry name" value="PLANT BROAD-SPECTRUM MILDEW RESISTANCE PROTEIN RPW8"/>
    <property type="match status" value="1"/>
</dbReference>
<evidence type="ECO:0000256" key="6">
    <source>
        <dbReference type="ARBA" id="ARBA00022840"/>
    </source>
</evidence>
<accession>A0A679BCK6</accession>
<dbReference type="InterPro" id="IPR002182">
    <property type="entry name" value="NB-ARC"/>
</dbReference>
<sequence length="709" mass="77409">MGKIKEKKSEEAILILGVKDELEELQRRTDLIRYSLQDAEARRMKDSAVQKWLDQLRDVMYDVDDIIDLARFKGSVLLPDYPMSSSRKSTACSGLSLSSCFSNIRIRHEVAVKIRSLNKKIDNISKDDVFLKLSRTQHNGSGSAWTPIESSSLVEPNLVGKEVIRACREVVDLVLAHKAKNVYKLAIVGTGGVGKTTLAQKIFNDKKLEGRFDHRAWVCVSKEYSMVSLLTQVLSNMKIHYEQNESVGNLQSKLKAGIADKSFFLVLDDVWHYKAWEDLLRTPLNAAATGIILVTTRDETIARVIGVDRTHRVDLMSADVGWELLWRSMNIKEEKQVKNLRDTGIEIGYCQSLSKPARSKSIAKLFIRDTRYLKTVEDLPFLSGGLQVEGCVGLERVSNLPQVRELRVNECLNLRHVEELGGLEWLWLDEGMLEISQLWYMNFPTENAEQLFVCNSERRKTDSPASLSCGRLGGRKNPSRQRLHFLSVASPSPEIADGKASGKQGRRRPGSPSSWRIPPRRDVDGAQPTKTLTATRGVTVGWCGEAAAKAGSGHPAHGSSAVAGSGGGTAARSSARQPVQRQRDSPGWSHAPCKSSLPGCRRGALRDQSRSSSSVTGVGASPDGCVKGAGGSGSSSSLPVGTLALPGASPLLCGEFLGWIEAAARKRGKLRLPKQCHLVLGSPSAKTGEAAGGWWNGGILGQLSGVVVR</sequence>
<dbReference type="SUPFAM" id="SSF52540">
    <property type="entry name" value="P-loop containing nucleoside triphosphate hydrolases"/>
    <property type="match status" value="1"/>
</dbReference>
<feature type="compositionally biased region" description="Basic residues" evidence="7">
    <location>
        <begin position="473"/>
        <end position="483"/>
    </location>
</feature>
<dbReference type="Pfam" id="PF18052">
    <property type="entry name" value="Rx_N"/>
    <property type="match status" value="1"/>
</dbReference>
<organism evidence="10">
    <name type="scientific">Oryza sativa subsp. indica</name>
    <name type="common">Rice</name>
    <dbReference type="NCBI Taxonomy" id="39946"/>
    <lineage>
        <taxon>Eukaryota</taxon>
        <taxon>Viridiplantae</taxon>
        <taxon>Streptophyta</taxon>
        <taxon>Embryophyta</taxon>
        <taxon>Tracheophyta</taxon>
        <taxon>Spermatophyta</taxon>
        <taxon>Magnoliopsida</taxon>
        <taxon>Liliopsida</taxon>
        <taxon>Poales</taxon>
        <taxon>Poaceae</taxon>
        <taxon>BOP clade</taxon>
        <taxon>Oryzoideae</taxon>
        <taxon>Oryzeae</taxon>
        <taxon>Oryzinae</taxon>
        <taxon>Oryza</taxon>
        <taxon>Oryza sativa</taxon>
    </lineage>
</organism>
<dbReference type="EMBL" id="AP011482">
    <property type="protein sequence ID" value="BBD82423.1"/>
    <property type="molecule type" value="Genomic_DNA"/>
</dbReference>
<dbReference type="Pfam" id="PF00931">
    <property type="entry name" value="NB-ARC"/>
    <property type="match status" value="1"/>
</dbReference>
<dbReference type="Gene3D" id="3.40.50.300">
    <property type="entry name" value="P-loop containing nucleotide triphosphate hydrolases"/>
    <property type="match status" value="1"/>
</dbReference>
<keyword evidence="3" id="KW-0677">Repeat</keyword>
<keyword evidence="4" id="KW-0547">Nucleotide-binding</keyword>
<feature type="domain" description="Disease resistance N-terminal" evidence="9">
    <location>
        <begin position="2"/>
        <end position="72"/>
    </location>
</feature>
<dbReference type="GO" id="GO:0043531">
    <property type="term" value="F:ADP binding"/>
    <property type="evidence" value="ECO:0007669"/>
    <property type="project" value="InterPro"/>
</dbReference>
<evidence type="ECO:0000256" key="7">
    <source>
        <dbReference type="SAM" id="MobiDB-lite"/>
    </source>
</evidence>
<dbReference type="PANTHER" id="PTHR36766:SF70">
    <property type="entry name" value="DISEASE RESISTANCE PROTEIN RGA4"/>
    <property type="match status" value="1"/>
</dbReference>
<feature type="domain" description="NB-ARC" evidence="8">
    <location>
        <begin position="180"/>
        <end position="328"/>
    </location>
</feature>
<dbReference type="InterPro" id="IPR041118">
    <property type="entry name" value="Rx_N"/>
</dbReference>
<gene>
    <name evidence="10" type="primary">K0367D03.39</name>
</gene>
<comment type="similarity">
    <text evidence="1">Belongs to the disease resistance NB-LRR family.</text>
</comment>
<reference evidence="10" key="1">
    <citation type="submission" date="2009-05" db="EMBL/GenBank/DDBJ databases">
        <title>Oryza sativa Indica Group genomic DNA, chromosome 11, BAC clone:K0367D03, cultivar:Kasalath.</title>
        <authorList>
            <person name="Matsumoto T."/>
            <person name="Wu J."/>
            <person name="Kanamori H."/>
        </authorList>
    </citation>
    <scope>NUCLEOTIDE SEQUENCE</scope>
</reference>
<feature type="region of interest" description="Disordered" evidence="7">
    <location>
        <begin position="548"/>
        <end position="632"/>
    </location>
</feature>
<dbReference type="GO" id="GO:0005524">
    <property type="term" value="F:ATP binding"/>
    <property type="evidence" value="ECO:0007669"/>
    <property type="project" value="UniProtKB-KW"/>
</dbReference>
<keyword evidence="5" id="KW-0611">Plant defense</keyword>
<keyword evidence="6" id="KW-0067">ATP-binding</keyword>
<dbReference type="InterPro" id="IPR038005">
    <property type="entry name" value="RX-like_CC"/>
</dbReference>
<dbReference type="CDD" id="cd14798">
    <property type="entry name" value="RX-CC_like"/>
    <property type="match status" value="1"/>
</dbReference>
<dbReference type="PRINTS" id="PR00364">
    <property type="entry name" value="DISEASERSIST"/>
</dbReference>
<protein>
    <submittedName>
        <fullName evidence="10">NBS-LRR-like protein-like</fullName>
    </submittedName>
</protein>
<dbReference type="AlphaFoldDB" id="A0A679BCK6"/>
<evidence type="ECO:0000256" key="4">
    <source>
        <dbReference type="ARBA" id="ARBA00022741"/>
    </source>
</evidence>
<dbReference type="InterPro" id="IPR027417">
    <property type="entry name" value="P-loop_NTPase"/>
</dbReference>
<evidence type="ECO:0000256" key="2">
    <source>
        <dbReference type="ARBA" id="ARBA00022614"/>
    </source>
</evidence>
<evidence type="ECO:0000313" key="10">
    <source>
        <dbReference type="EMBL" id="BBD82423.1"/>
    </source>
</evidence>
<evidence type="ECO:0000256" key="1">
    <source>
        <dbReference type="ARBA" id="ARBA00008894"/>
    </source>
</evidence>
<feature type="compositionally biased region" description="Low complexity" evidence="7">
    <location>
        <begin position="548"/>
        <end position="563"/>
    </location>
</feature>
<dbReference type="GO" id="GO:0006952">
    <property type="term" value="P:defense response"/>
    <property type="evidence" value="ECO:0007669"/>
    <property type="project" value="UniProtKB-KW"/>
</dbReference>
<proteinExistence type="inferred from homology"/>
<evidence type="ECO:0000256" key="5">
    <source>
        <dbReference type="ARBA" id="ARBA00022821"/>
    </source>
</evidence>
<dbReference type="Gene3D" id="1.20.5.4130">
    <property type="match status" value="1"/>
</dbReference>
<evidence type="ECO:0000259" key="9">
    <source>
        <dbReference type="Pfam" id="PF18052"/>
    </source>
</evidence>
<name>A0A679BCK6_ORYSI</name>
<feature type="region of interest" description="Disordered" evidence="7">
    <location>
        <begin position="460"/>
        <end position="533"/>
    </location>
</feature>
<keyword evidence="2" id="KW-0433">Leucine-rich repeat</keyword>